<organism evidence="1 2">
    <name type="scientific">Champsocephalus esox</name>
    <name type="common">pike icefish</name>
    <dbReference type="NCBI Taxonomy" id="159716"/>
    <lineage>
        <taxon>Eukaryota</taxon>
        <taxon>Metazoa</taxon>
        <taxon>Chordata</taxon>
        <taxon>Craniata</taxon>
        <taxon>Vertebrata</taxon>
        <taxon>Euteleostomi</taxon>
        <taxon>Actinopterygii</taxon>
        <taxon>Neopterygii</taxon>
        <taxon>Teleostei</taxon>
        <taxon>Neoteleostei</taxon>
        <taxon>Acanthomorphata</taxon>
        <taxon>Eupercaria</taxon>
        <taxon>Perciformes</taxon>
        <taxon>Notothenioidei</taxon>
        <taxon>Channichthyidae</taxon>
        <taxon>Champsocephalus</taxon>
    </lineage>
</organism>
<keyword evidence="2" id="KW-1185">Reference proteome</keyword>
<gene>
    <name evidence="1" type="ORF">CesoFtcFv8_010820</name>
</gene>
<protein>
    <submittedName>
        <fullName evidence="1">Uncharacterized protein</fullName>
    </submittedName>
</protein>
<dbReference type="AlphaFoldDB" id="A0AAN8GXF2"/>
<proteinExistence type="predicted"/>
<evidence type="ECO:0000313" key="1">
    <source>
        <dbReference type="EMBL" id="KAK5894097.1"/>
    </source>
</evidence>
<evidence type="ECO:0000313" key="2">
    <source>
        <dbReference type="Proteomes" id="UP001335648"/>
    </source>
</evidence>
<sequence length="67" mass="7232">MSDVAAAVYVHLDNTLHQAFRNTAAFHMISSTGAAMKQSVRGSHVTPAAAPYARPHAPRVQTLCTLW</sequence>
<dbReference type="EMBL" id="JAULUE010002054">
    <property type="protein sequence ID" value="KAK5894097.1"/>
    <property type="molecule type" value="Genomic_DNA"/>
</dbReference>
<dbReference type="Proteomes" id="UP001335648">
    <property type="component" value="Unassembled WGS sequence"/>
</dbReference>
<reference evidence="1 2" key="1">
    <citation type="journal article" date="2023" name="Mol. Biol. Evol.">
        <title>Genomics of Secondarily Temperate Adaptation in the Only Non-Antarctic Icefish.</title>
        <authorList>
            <person name="Rivera-Colon A.G."/>
            <person name="Rayamajhi N."/>
            <person name="Minhas B.F."/>
            <person name="Madrigal G."/>
            <person name="Bilyk K.T."/>
            <person name="Yoon V."/>
            <person name="Hune M."/>
            <person name="Gregory S."/>
            <person name="Cheng C.H.C."/>
            <person name="Catchen J.M."/>
        </authorList>
    </citation>
    <scope>NUCLEOTIDE SEQUENCE [LARGE SCALE GENOMIC DNA]</scope>
    <source>
        <strain evidence="1">JC2023a</strain>
    </source>
</reference>
<comment type="caution">
    <text evidence="1">The sequence shown here is derived from an EMBL/GenBank/DDBJ whole genome shotgun (WGS) entry which is preliminary data.</text>
</comment>
<name>A0AAN8GXF2_9TELE</name>
<accession>A0AAN8GXF2</accession>